<accession>A0A414JA97</accession>
<comment type="subcellular location">
    <subcellularLocation>
        <location evidence="1">Cell envelope</location>
    </subcellularLocation>
</comment>
<feature type="signal peptide" evidence="4">
    <location>
        <begin position="1"/>
        <end position="24"/>
    </location>
</feature>
<dbReference type="SUPFAM" id="SSF53822">
    <property type="entry name" value="Periplasmic binding protein-like I"/>
    <property type="match status" value="1"/>
</dbReference>
<dbReference type="Proteomes" id="UP000283745">
    <property type="component" value="Unassembled WGS sequence"/>
</dbReference>
<feature type="chain" id="PRO_5019054122" evidence="4">
    <location>
        <begin position="25"/>
        <end position="432"/>
    </location>
</feature>
<sequence length="432" mass="46960">MMKKSLAILLCGAMFFGSSVVTFAEEEAATEEAATEEAATEEAATEEAAEEEAAADEAAKVEVPEAAKASYEKLLEAEKTLMTTDNHPMMDAPLAFDVPEVDGDAAYCEDNYEETEAEHWHYKEYLDWDESLDAEFPESPADGQEGKEIVLIVHGAHAWTTCYTEAFEAACDAVGMKVTIYDPNWDQGNQDSYVDQAINEQPDAIVLIPLSADHATQQFKKITDAGIPAFCSNTTPEADAMNFIVAYTGPNDWYQMRTLADMLGEKLEGKGGVAYITHNVGGSPYYARCYGPMTQLAANYPDIETLDIQSPGFEASKVKQVVADWITKFGDKLNAIVLADDSDQAIGAVEACEAAGRDDIVIVAAGISKQGLELVKSGDLYGMSYQTCQGDAGLAVRVISEWFCGLDINRVNYLTTDVVTAENTADFEPCQW</sequence>
<keyword evidence="3 4" id="KW-0732">Signal</keyword>
<dbReference type="PANTHER" id="PTHR46847">
    <property type="entry name" value="D-ALLOSE-BINDING PERIPLASMIC PROTEIN-RELATED"/>
    <property type="match status" value="1"/>
</dbReference>
<dbReference type="GO" id="GO:0030313">
    <property type="term" value="C:cell envelope"/>
    <property type="evidence" value="ECO:0007669"/>
    <property type="project" value="UniProtKB-SubCell"/>
</dbReference>
<dbReference type="PANTHER" id="PTHR46847:SF1">
    <property type="entry name" value="D-ALLOSE-BINDING PERIPLASMIC PROTEIN-RELATED"/>
    <property type="match status" value="1"/>
</dbReference>
<organism evidence="6 7">
    <name type="scientific">Blautia obeum</name>
    <dbReference type="NCBI Taxonomy" id="40520"/>
    <lineage>
        <taxon>Bacteria</taxon>
        <taxon>Bacillati</taxon>
        <taxon>Bacillota</taxon>
        <taxon>Clostridia</taxon>
        <taxon>Lachnospirales</taxon>
        <taxon>Lachnospiraceae</taxon>
        <taxon>Blautia</taxon>
    </lineage>
</organism>
<evidence type="ECO:0000256" key="1">
    <source>
        <dbReference type="ARBA" id="ARBA00004196"/>
    </source>
</evidence>
<name>A0A414JA97_9FIRM</name>
<comment type="caution">
    <text evidence="6">The sequence shown here is derived from an EMBL/GenBank/DDBJ whole genome shotgun (WGS) entry which is preliminary data.</text>
</comment>
<protein>
    <submittedName>
        <fullName evidence="6">Sugar ABC transporter substrate-binding protein</fullName>
    </submittedName>
</protein>
<dbReference type="CDD" id="cd01536">
    <property type="entry name" value="PBP1_ABC_sugar_binding-like"/>
    <property type="match status" value="1"/>
</dbReference>
<reference evidence="6 7" key="1">
    <citation type="submission" date="2018-08" db="EMBL/GenBank/DDBJ databases">
        <title>A genome reference for cultivated species of the human gut microbiota.</title>
        <authorList>
            <person name="Zou Y."/>
            <person name="Xue W."/>
            <person name="Luo G."/>
        </authorList>
    </citation>
    <scope>NUCLEOTIDE SEQUENCE [LARGE SCALE GENOMIC DNA]</scope>
    <source>
        <strain evidence="6 7">AM28-23</strain>
    </source>
</reference>
<dbReference type="InterPro" id="IPR025997">
    <property type="entry name" value="SBP_2_dom"/>
</dbReference>
<dbReference type="RefSeq" id="WP_118050124.1">
    <property type="nucleotide sequence ID" value="NZ_CABJFK010000002.1"/>
</dbReference>
<evidence type="ECO:0000313" key="6">
    <source>
        <dbReference type="EMBL" id="RHE41398.1"/>
    </source>
</evidence>
<dbReference type="Pfam" id="PF13407">
    <property type="entry name" value="Peripla_BP_4"/>
    <property type="match status" value="1"/>
</dbReference>
<evidence type="ECO:0000256" key="4">
    <source>
        <dbReference type="SAM" id="SignalP"/>
    </source>
</evidence>
<dbReference type="GO" id="GO:0030246">
    <property type="term" value="F:carbohydrate binding"/>
    <property type="evidence" value="ECO:0007669"/>
    <property type="project" value="UniProtKB-ARBA"/>
</dbReference>
<dbReference type="Gene3D" id="3.40.50.2300">
    <property type="match status" value="2"/>
</dbReference>
<evidence type="ECO:0000313" key="7">
    <source>
        <dbReference type="Proteomes" id="UP000283745"/>
    </source>
</evidence>
<evidence type="ECO:0000256" key="2">
    <source>
        <dbReference type="ARBA" id="ARBA00007639"/>
    </source>
</evidence>
<dbReference type="AlphaFoldDB" id="A0A414JA97"/>
<gene>
    <name evidence="6" type="ORF">DW740_03585</name>
</gene>
<evidence type="ECO:0000256" key="3">
    <source>
        <dbReference type="ARBA" id="ARBA00022729"/>
    </source>
</evidence>
<dbReference type="InterPro" id="IPR028082">
    <property type="entry name" value="Peripla_BP_I"/>
</dbReference>
<evidence type="ECO:0000259" key="5">
    <source>
        <dbReference type="Pfam" id="PF13407"/>
    </source>
</evidence>
<proteinExistence type="inferred from homology"/>
<feature type="domain" description="Periplasmic binding protein" evidence="5">
    <location>
        <begin position="154"/>
        <end position="399"/>
    </location>
</feature>
<dbReference type="EMBL" id="QSKF01000002">
    <property type="protein sequence ID" value="RHE41398.1"/>
    <property type="molecule type" value="Genomic_DNA"/>
</dbReference>
<comment type="similarity">
    <text evidence="2">Belongs to the bacterial solute-binding protein 2 family.</text>
</comment>